<dbReference type="InterPro" id="IPR036047">
    <property type="entry name" value="F-box-like_dom_sf"/>
</dbReference>
<dbReference type="Pfam" id="PF13516">
    <property type="entry name" value="LRR_6"/>
    <property type="match status" value="1"/>
</dbReference>
<organism evidence="4">
    <name type="scientific">Anopheles coluzzii</name>
    <name type="common">African malaria mosquito</name>
    <dbReference type="NCBI Taxonomy" id="1518534"/>
    <lineage>
        <taxon>Eukaryota</taxon>
        <taxon>Metazoa</taxon>
        <taxon>Ecdysozoa</taxon>
        <taxon>Arthropoda</taxon>
        <taxon>Hexapoda</taxon>
        <taxon>Insecta</taxon>
        <taxon>Pterygota</taxon>
        <taxon>Neoptera</taxon>
        <taxon>Endopterygota</taxon>
        <taxon>Diptera</taxon>
        <taxon>Nematocera</taxon>
        <taxon>Culicoidea</taxon>
        <taxon>Culicidae</taxon>
        <taxon>Anophelinae</taxon>
        <taxon>Anopheles</taxon>
    </lineage>
</organism>
<feature type="compositionally biased region" description="Polar residues" evidence="2">
    <location>
        <begin position="559"/>
        <end position="569"/>
    </location>
</feature>
<dbReference type="GO" id="GO:0031146">
    <property type="term" value="P:SCF-dependent proteasomal ubiquitin-dependent protein catabolic process"/>
    <property type="evidence" value="ECO:0007669"/>
    <property type="project" value="TreeGrafter"/>
</dbReference>
<feature type="compositionally biased region" description="Pro residues" evidence="2">
    <location>
        <begin position="809"/>
        <end position="819"/>
    </location>
</feature>
<dbReference type="InterPro" id="IPR006553">
    <property type="entry name" value="Leu-rich_rpt_Cys-con_subtyp"/>
</dbReference>
<dbReference type="InterPro" id="IPR001611">
    <property type="entry name" value="Leu-rich_rpt"/>
</dbReference>
<proteinExistence type="predicted"/>
<name>A0A8W7P0X6_ANOCL</name>
<evidence type="ECO:0000313" key="4">
    <source>
        <dbReference type="EnsemblMetazoa" id="ACOM023062-PA.1"/>
    </source>
</evidence>
<feature type="region of interest" description="Disordered" evidence="2">
    <location>
        <begin position="794"/>
        <end position="827"/>
    </location>
</feature>
<dbReference type="EnsemblMetazoa" id="ACOM023062-RA">
    <property type="protein sequence ID" value="ACOM023062-PA.1"/>
    <property type="gene ID" value="ACOM023062"/>
</dbReference>
<protein>
    <recommendedName>
        <fullName evidence="3">F-box domain-containing protein</fullName>
    </recommendedName>
</protein>
<dbReference type="SMART" id="SM00367">
    <property type="entry name" value="LRR_CC"/>
    <property type="match status" value="9"/>
</dbReference>
<dbReference type="InterPro" id="IPR001810">
    <property type="entry name" value="F-box_dom"/>
</dbReference>
<evidence type="ECO:0000259" key="3">
    <source>
        <dbReference type="PROSITE" id="PS50181"/>
    </source>
</evidence>
<evidence type="ECO:0000256" key="1">
    <source>
        <dbReference type="ARBA" id="ARBA00022786"/>
    </source>
</evidence>
<sequence length="827" mass="92878">LTIEIHRPKQRQSANRVHQQQQQPCAFVIGHGGRSLVYRGQSIRVRAQTNRAERSFVLSVRTVCYKMALREGLGSRSTSSSLRLEEGSAGRRTNFSSFSSSFDEFGPPYADLPMEILVKIFTYLTPSDRREASQTCGRWCEASHHTAFLENFWLVLHRQPFDANGPPVRDLLQSFRLFPNVHLSEVDFERIGNFFTHFGPHIRRIVLRACEIQERDLTAILRRLPALRALTIESCRDLFMCVRLFEDAAEREELRQTLSNVTDLSLTHNQYLSDAILHRMVEIMPSLRALALAGCHISFHKGLYRKFYPGDGKQPSESVLTFHYVSQLIEQRKGSLRALDFGETLVDDNALEVLAGMSPALCLERLELNRCEQLSSRGLGTLITAQAAHLQHLNLSKTFRLTDSCLLQICRELRGLRVLKMRECRALSNQGVRELVQLPALEVLDISYCEDVNGAGLLEGIASRPNETLRELRVRALNLCERSIIAISEQLSALRILDLGYCFHAVSDLCVQFIFRNLVRLTELDLESCRKLSDEGLTGLGMLPIIQRHEQQQQQQQQPTAQSGASLGNGSVEGNAAPADDQARPATPEPEPALQAATAHMRISLRSRAEREIVEDAERKKQLLEAMQRKDNLQSARDDGTTFSGYSIGRLQQLRVLNLTGCNRLTDVTLLCNFKLLELRDLYLAQCQQISVDGIRALVRGCPAVERLDLSECHSINDRAVEQIAFHLHRLRTLSLRRCYQLTDFSLDYIACHARRLRELDVRGCKHMCADPAMRLVNLPLLATILPGKQDENGANGVFGAGSSASSPSLPPAPPPPAAPSRASMRI</sequence>
<keyword evidence="1" id="KW-0833">Ubl conjugation pathway</keyword>
<dbReference type="InterPro" id="IPR032675">
    <property type="entry name" value="LRR_dom_sf"/>
</dbReference>
<dbReference type="PROSITE" id="PS50181">
    <property type="entry name" value="FBOX"/>
    <property type="match status" value="1"/>
</dbReference>
<accession>A0A8W7P0X6</accession>
<dbReference type="GO" id="GO:0019005">
    <property type="term" value="C:SCF ubiquitin ligase complex"/>
    <property type="evidence" value="ECO:0007669"/>
    <property type="project" value="TreeGrafter"/>
</dbReference>
<dbReference type="Proteomes" id="UP000075882">
    <property type="component" value="Unassembled WGS sequence"/>
</dbReference>
<dbReference type="VEuPathDB" id="VectorBase:ACON2_041792"/>
<dbReference type="Pfam" id="PF25372">
    <property type="entry name" value="DUF7885"/>
    <property type="match status" value="1"/>
</dbReference>
<dbReference type="AlphaFoldDB" id="A0A8W7P0X6"/>
<dbReference type="SUPFAM" id="SSF81383">
    <property type="entry name" value="F-box domain"/>
    <property type="match status" value="1"/>
</dbReference>
<reference evidence="4" key="1">
    <citation type="submission" date="2022-08" db="UniProtKB">
        <authorList>
            <consortium name="EnsemblMetazoa"/>
        </authorList>
    </citation>
    <scope>IDENTIFICATION</scope>
</reference>
<dbReference type="PANTHER" id="PTHR13318:SF193">
    <property type="entry name" value="F-BOX_LRR-REPEAT PROTEIN 16"/>
    <property type="match status" value="1"/>
</dbReference>
<dbReference type="Gene3D" id="3.80.10.10">
    <property type="entry name" value="Ribonuclease Inhibitor"/>
    <property type="match status" value="4"/>
</dbReference>
<dbReference type="SMART" id="SM00256">
    <property type="entry name" value="FBOX"/>
    <property type="match status" value="1"/>
</dbReference>
<evidence type="ECO:0000256" key="2">
    <source>
        <dbReference type="SAM" id="MobiDB-lite"/>
    </source>
</evidence>
<feature type="region of interest" description="Disordered" evidence="2">
    <location>
        <begin position="549"/>
        <end position="595"/>
    </location>
</feature>
<dbReference type="InterPro" id="IPR057207">
    <property type="entry name" value="FBXL15_LRR"/>
</dbReference>
<feature type="domain" description="F-box" evidence="3">
    <location>
        <begin position="106"/>
        <end position="156"/>
    </location>
</feature>
<dbReference type="Pfam" id="PF12937">
    <property type="entry name" value="F-box-like"/>
    <property type="match status" value="1"/>
</dbReference>
<dbReference type="PANTHER" id="PTHR13318">
    <property type="entry name" value="PARTNER OF PAIRED, ISOFORM B-RELATED"/>
    <property type="match status" value="1"/>
</dbReference>
<dbReference type="SUPFAM" id="SSF52047">
    <property type="entry name" value="RNI-like"/>
    <property type="match status" value="1"/>
</dbReference>